<accession>A0A840V296</accession>
<dbReference type="PANTHER" id="PTHR34138:SF1">
    <property type="entry name" value="CELL SHAPE-DETERMINING PROTEIN MREC"/>
    <property type="match status" value="1"/>
</dbReference>
<evidence type="ECO:0000256" key="4">
    <source>
        <dbReference type="ARBA" id="ARBA00032089"/>
    </source>
</evidence>
<dbReference type="InterPro" id="IPR055342">
    <property type="entry name" value="MreC_beta-barrel_core"/>
</dbReference>
<dbReference type="GO" id="GO:0005886">
    <property type="term" value="C:plasma membrane"/>
    <property type="evidence" value="ECO:0007669"/>
    <property type="project" value="TreeGrafter"/>
</dbReference>
<dbReference type="InterPro" id="IPR042175">
    <property type="entry name" value="Cell/Rod_MreC_2"/>
</dbReference>
<keyword evidence="3 5" id="KW-0133">Cell shape</keyword>
<keyword evidence="8" id="KW-1185">Reference proteome</keyword>
<dbReference type="AlphaFoldDB" id="A0A840V296"/>
<protein>
    <recommendedName>
        <fullName evidence="2 5">Cell shape-determining protein MreC</fullName>
    </recommendedName>
    <alternativeName>
        <fullName evidence="4 5">Cell shape protein MreC</fullName>
    </alternativeName>
</protein>
<reference evidence="7 8" key="1">
    <citation type="submission" date="2020-08" db="EMBL/GenBank/DDBJ databases">
        <title>Genomic Encyclopedia of Type Strains, Phase IV (KMG-IV): sequencing the most valuable type-strain genomes for metagenomic binning, comparative biology and taxonomic classification.</title>
        <authorList>
            <person name="Goeker M."/>
        </authorList>
    </citation>
    <scope>NUCLEOTIDE SEQUENCE [LARGE SCALE GENOMIC DNA]</scope>
    <source>
        <strain evidence="7 8">DSM 28570</strain>
    </source>
</reference>
<gene>
    <name evidence="7" type="ORF">HNQ81_002699</name>
</gene>
<proteinExistence type="inferred from homology"/>
<evidence type="ECO:0000256" key="3">
    <source>
        <dbReference type="ARBA" id="ARBA00022960"/>
    </source>
</evidence>
<comment type="function">
    <text evidence="5">Involved in formation and maintenance of cell shape.</text>
</comment>
<dbReference type="Proteomes" id="UP000539642">
    <property type="component" value="Unassembled WGS sequence"/>
</dbReference>
<evidence type="ECO:0000256" key="1">
    <source>
        <dbReference type="ARBA" id="ARBA00009369"/>
    </source>
</evidence>
<dbReference type="InterPro" id="IPR007221">
    <property type="entry name" value="MreC"/>
</dbReference>
<dbReference type="PANTHER" id="PTHR34138">
    <property type="entry name" value="CELL SHAPE-DETERMINING PROTEIN MREC"/>
    <property type="match status" value="1"/>
</dbReference>
<evidence type="ECO:0000256" key="5">
    <source>
        <dbReference type="PIRNR" id="PIRNR038471"/>
    </source>
</evidence>
<dbReference type="Pfam" id="PF04085">
    <property type="entry name" value="MreC"/>
    <property type="match status" value="1"/>
</dbReference>
<feature type="domain" description="Rod shape-determining protein MreC beta-barrel core" evidence="6">
    <location>
        <begin position="130"/>
        <end position="274"/>
    </location>
</feature>
<evidence type="ECO:0000313" key="7">
    <source>
        <dbReference type="EMBL" id="MBB5348958.1"/>
    </source>
</evidence>
<comment type="caution">
    <text evidence="7">The sequence shown here is derived from an EMBL/GenBank/DDBJ whole genome shotgun (WGS) entry which is preliminary data.</text>
</comment>
<evidence type="ECO:0000313" key="8">
    <source>
        <dbReference type="Proteomes" id="UP000539642"/>
    </source>
</evidence>
<dbReference type="InterPro" id="IPR042177">
    <property type="entry name" value="Cell/Rod_1"/>
</dbReference>
<dbReference type="EMBL" id="JACHEO010000017">
    <property type="protein sequence ID" value="MBB5348958.1"/>
    <property type="molecule type" value="Genomic_DNA"/>
</dbReference>
<dbReference type="NCBIfam" id="TIGR00219">
    <property type="entry name" value="mreC"/>
    <property type="match status" value="1"/>
</dbReference>
<name>A0A840V296_9BACT</name>
<dbReference type="Gene3D" id="2.40.10.340">
    <property type="entry name" value="Rod shape-determining protein MreC, domain 1"/>
    <property type="match status" value="1"/>
</dbReference>
<sequence length="291" mass="32330">MRKRANGKKGNPRTATVRLLLLGATVLTVALLVFASMIGGRFGVVHQLTLDVVSPLQKAVSKAFGGFSDFSRDYIDLWSVRAENKRLRLLVDKYMNELGDYREAYRTYLHLQNLLEFKEKQEFKLLSARVIGKDPAYWFQTVLVDRGKADDIEQGMVVLTPQGVVGQVIHVSEHYAKVLLANAPSSAIDAMVQKSRARGILKGAGEKGFVLNYVLKKTDVAEGDQIVTAGIGGVFAAGIPLGTVSAVREKERGMFLEIEVQPAVDFQKLEYVFIDPTDRQKILREMNLTVE</sequence>
<comment type="similarity">
    <text evidence="1 5">Belongs to the MreC family.</text>
</comment>
<dbReference type="PIRSF" id="PIRSF038471">
    <property type="entry name" value="MreC"/>
    <property type="match status" value="1"/>
</dbReference>
<organism evidence="7 8">
    <name type="scientific">Desulfoprunum benzoelyticum</name>
    <dbReference type="NCBI Taxonomy" id="1506996"/>
    <lineage>
        <taxon>Bacteria</taxon>
        <taxon>Pseudomonadati</taxon>
        <taxon>Thermodesulfobacteriota</taxon>
        <taxon>Desulfobulbia</taxon>
        <taxon>Desulfobulbales</taxon>
        <taxon>Desulfobulbaceae</taxon>
        <taxon>Desulfoprunum</taxon>
    </lineage>
</organism>
<dbReference type="GO" id="GO:0008360">
    <property type="term" value="P:regulation of cell shape"/>
    <property type="evidence" value="ECO:0007669"/>
    <property type="project" value="UniProtKB-KW"/>
</dbReference>
<evidence type="ECO:0000256" key="2">
    <source>
        <dbReference type="ARBA" id="ARBA00013855"/>
    </source>
</evidence>
<evidence type="ECO:0000259" key="6">
    <source>
        <dbReference type="Pfam" id="PF04085"/>
    </source>
</evidence>
<dbReference type="RefSeq" id="WP_183351774.1">
    <property type="nucleotide sequence ID" value="NZ_JACHEO010000017.1"/>
</dbReference>
<dbReference type="Gene3D" id="2.40.10.350">
    <property type="entry name" value="Rod shape-determining protein MreC, domain 2"/>
    <property type="match status" value="1"/>
</dbReference>